<dbReference type="Pfam" id="PF14368">
    <property type="entry name" value="LTP_2"/>
    <property type="match status" value="1"/>
</dbReference>
<dbReference type="SMART" id="SM00499">
    <property type="entry name" value="AAI"/>
    <property type="match status" value="1"/>
</dbReference>
<dbReference type="CDD" id="cd00010">
    <property type="entry name" value="AAI_LTSS"/>
    <property type="match status" value="1"/>
</dbReference>
<feature type="region of interest" description="Disordered" evidence="12">
    <location>
        <begin position="145"/>
        <end position="172"/>
    </location>
</feature>
<dbReference type="PRINTS" id="PR00382">
    <property type="entry name" value="LIPIDTRNSFER"/>
</dbReference>
<dbReference type="OrthoDB" id="1938537at2759"/>
<dbReference type="GO" id="GO:0006869">
    <property type="term" value="P:lipid transport"/>
    <property type="evidence" value="ECO:0007669"/>
    <property type="project" value="InterPro"/>
</dbReference>
<evidence type="ECO:0000256" key="4">
    <source>
        <dbReference type="ARBA" id="ARBA00022448"/>
    </source>
</evidence>
<name>A0A2P5EZJ7_TREOI</name>
<gene>
    <name evidence="15" type="ORF">TorRG33x02_133530</name>
</gene>
<evidence type="ECO:0000256" key="9">
    <source>
        <dbReference type="ARBA" id="ARBA00023157"/>
    </source>
</evidence>
<dbReference type="Gene3D" id="1.10.110.10">
    <property type="entry name" value="Plant lipid-transfer and hydrophobic proteins"/>
    <property type="match status" value="1"/>
</dbReference>
<evidence type="ECO:0000256" key="10">
    <source>
        <dbReference type="ARBA" id="ARBA00023180"/>
    </source>
</evidence>
<keyword evidence="11" id="KW-0449">Lipoprotein</keyword>
<dbReference type="InParanoid" id="A0A2P5EZJ7"/>
<dbReference type="InterPro" id="IPR043325">
    <property type="entry name" value="LTSS"/>
</dbReference>
<keyword evidence="8" id="KW-0446">Lipid-binding</keyword>
<keyword evidence="7" id="KW-0732">Signal</keyword>
<evidence type="ECO:0000256" key="6">
    <source>
        <dbReference type="ARBA" id="ARBA00022622"/>
    </source>
</evidence>
<evidence type="ECO:0000256" key="5">
    <source>
        <dbReference type="ARBA" id="ARBA00022475"/>
    </source>
</evidence>
<evidence type="ECO:0000256" key="3">
    <source>
        <dbReference type="ARBA" id="ARBA00009748"/>
    </source>
</evidence>
<accession>A0A2P5EZJ7</accession>
<evidence type="ECO:0000256" key="12">
    <source>
        <dbReference type="SAM" id="MobiDB-lite"/>
    </source>
</evidence>
<evidence type="ECO:0000256" key="2">
    <source>
        <dbReference type="ARBA" id="ARBA00004609"/>
    </source>
</evidence>
<organism evidence="15 16">
    <name type="scientific">Trema orientale</name>
    <name type="common">Charcoal tree</name>
    <name type="synonym">Celtis orientalis</name>
    <dbReference type="NCBI Taxonomy" id="63057"/>
    <lineage>
        <taxon>Eukaryota</taxon>
        <taxon>Viridiplantae</taxon>
        <taxon>Streptophyta</taxon>
        <taxon>Embryophyta</taxon>
        <taxon>Tracheophyta</taxon>
        <taxon>Spermatophyta</taxon>
        <taxon>Magnoliopsida</taxon>
        <taxon>eudicotyledons</taxon>
        <taxon>Gunneridae</taxon>
        <taxon>Pentapetalae</taxon>
        <taxon>rosids</taxon>
        <taxon>fabids</taxon>
        <taxon>Rosales</taxon>
        <taxon>Cannabaceae</taxon>
        <taxon>Trema</taxon>
    </lineage>
</organism>
<keyword evidence="10" id="KW-0325">Glycoprotein</keyword>
<dbReference type="PANTHER" id="PTHR33044">
    <property type="entry name" value="BIFUNCTIONAL INHIBITOR/LIPID-TRANSFER PROTEIN/SEED STORAGE 2S ALBUMIN SUPERFAMILY PROTEIN-RELATED"/>
    <property type="match status" value="1"/>
</dbReference>
<dbReference type="InterPro" id="IPR000528">
    <property type="entry name" value="Plant_nsLTP"/>
</dbReference>
<dbReference type="EMBL" id="JXTC01000079">
    <property type="protein sequence ID" value="PON90947.1"/>
    <property type="molecule type" value="Genomic_DNA"/>
</dbReference>
<keyword evidence="5" id="KW-1003">Cell membrane</keyword>
<feature type="transmembrane region" description="Helical" evidence="13">
    <location>
        <begin position="12"/>
        <end position="33"/>
    </location>
</feature>
<dbReference type="GO" id="GO:0005886">
    <property type="term" value="C:plasma membrane"/>
    <property type="evidence" value="ECO:0007669"/>
    <property type="project" value="UniProtKB-SubCell"/>
</dbReference>
<keyword evidence="9" id="KW-1015">Disulfide bond</keyword>
<protein>
    <submittedName>
        <fullName evidence="15">Lipid transfer protein/Par allergen</fullName>
    </submittedName>
</protein>
<feature type="compositionally biased region" description="Polar residues" evidence="12">
    <location>
        <begin position="145"/>
        <end position="166"/>
    </location>
</feature>
<evidence type="ECO:0000256" key="7">
    <source>
        <dbReference type="ARBA" id="ARBA00022729"/>
    </source>
</evidence>
<evidence type="ECO:0000256" key="11">
    <source>
        <dbReference type="ARBA" id="ARBA00023288"/>
    </source>
</evidence>
<dbReference type="GO" id="GO:0008289">
    <property type="term" value="F:lipid binding"/>
    <property type="evidence" value="ECO:0007669"/>
    <property type="project" value="UniProtKB-KW"/>
</dbReference>
<dbReference type="AlphaFoldDB" id="A0A2P5EZJ7"/>
<keyword evidence="13" id="KW-0472">Membrane</keyword>
<keyword evidence="13" id="KW-1133">Transmembrane helix</keyword>
<sequence>MGSKFENVGAPYKCWGLVMVLVLVVLSNDIGFVSSNIDQDRAECADKLVGLATCLPYVGGDAKTPTLDCCSGLKQVVENSKKCLCVLLKDRNDPNLGLNLNSTLALQLPSACHVPTNISKCVELLHLAPNSSDAKMFEGFANSNGKASSTPVASVNSTSHGSTSANVKGDGGRGKRWKGMVEMALGTLLFFSPHLVLYI</sequence>
<dbReference type="InterPro" id="IPR036312">
    <property type="entry name" value="Bifun_inhib/LTP/seed_sf"/>
</dbReference>
<keyword evidence="4" id="KW-0813">Transport</keyword>
<keyword evidence="13" id="KW-0812">Transmembrane</keyword>
<evidence type="ECO:0000313" key="15">
    <source>
        <dbReference type="EMBL" id="PON90947.1"/>
    </source>
</evidence>
<dbReference type="GO" id="GO:0098552">
    <property type="term" value="C:side of membrane"/>
    <property type="evidence" value="ECO:0007669"/>
    <property type="project" value="UniProtKB-KW"/>
</dbReference>
<dbReference type="FunFam" id="1.10.110.10:FF:000001">
    <property type="entry name" value="Bifunctional inhibitor/lipid-transfer protein/seed storage 2S albumin superfamily protein"/>
    <property type="match status" value="1"/>
</dbReference>
<comment type="caution">
    <text evidence="15">The sequence shown here is derived from an EMBL/GenBank/DDBJ whole genome shotgun (WGS) entry which is preliminary data.</text>
</comment>
<keyword evidence="6" id="KW-0336">GPI-anchor</keyword>
<evidence type="ECO:0000256" key="8">
    <source>
        <dbReference type="ARBA" id="ARBA00023121"/>
    </source>
</evidence>
<dbReference type="STRING" id="63057.A0A2P5EZJ7"/>
<evidence type="ECO:0000313" key="16">
    <source>
        <dbReference type="Proteomes" id="UP000237000"/>
    </source>
</evidence>
<feature type="domain" description="Bifunctional inhibitor/plant lipid transfer protein/seed storage helical" evidence="14">
    <location>
        <begin position="44"/>
        <end position="121"/>
    </location>
</feature>
<dbReference type="Proteomes" id="UP000237000">
    <property type="component" value="Unassembled WGS sequence"/>
</dbReference>
<proteinExistence type="inferred from homology"/>
<evidence type="ECO:0000256" key="13">
    <source>
        <dbReference type="SAM" id="Phobius"/>
    </source>
</evidence>
<dbReference type="SUPFAM" id="SSF47699">
    <property type="entry name" value="Bifunctional inhibitor/lipid-transfer protein/seed storage 2S albumin"/>
    <property type="match status" value="1"/>
</dbReference>
<dbReference type="InterPro" id="IPR016140">
    <property type="entry name" value="Bifunc_inhib/LTP/seed_store"/>
</dbReference>
<reference evidence="16" key="1">
    <citation type="submission" date="2016-06" db="EMBL/GenBank/DDBJ databases">
        <title>Parallel loss of symbiosis genes in relatives of nitrogen-fixing non-legume Parasponia.</title>
        <authorList>
            <person name="Van Velzen R."/>
            <person name="Holmer R."/>
            <person name="Bu F."/>
            <person name="Rutten L."/>
            <person name="Van Zeijl A."/>
            <person name="Liu W."/>
            <person name="Santuari L."/>
            <person name="Cao Q."/>
            <person name="Sharma T."/>
            <person name="Shen D."/>
            <person name="Roswanjaya Y."/>
            <person name="Wardhani T."/>
            <person name="Kalhor M.S."/>
            <person name="Jansen J."/>
            <person name="Van den Hoogen J."/>
            <person name="Gungor B."/>
            <person name="Hartog M."/>
            <person name="Hontelez J."/>
            <person name="Verver J."/>
            <person name="Yang W.-C."/>
            <person name="Schijlen E."/>
            <person name="Repin R."/>
            <person name="Schilthuizen M."/>
            <person name="Schranz E."/>
            <person name="Heidstra R."/>
            <person name="Miyata K."/>
            <person name="Fedorova E."/>
            <person name="Kohlen W."/>
            <person name="Bisseling T."/>
            <person name="Smit S."/>
            <person name="Geurts R."/>
        </authorList>
    </citation>
    <scope>NUCLEOTIDE SEQUENCE [LARGE SCALE GENOMIC DNA]</scope>
    <source>
        <strain evidence="16">cv. RG33-2</strain>
    </source>
</reference>
<keyword evidence="16" id="KW-1185">Reference proteome</keyword>
<evidence type="ECO:0000259" key="14">
    <source>
        <dbReference type="SMART" id="SM00499"/>
    </source>
</evidence>
<evidence type="ECO:0000256" key="1">
    <source>
        <dbReference type="ARBA" id="ARBA00003211"/>
    </source>
</evidence>
<comment type="subcellular location">
    <subcellularLocation>
        <location evidence="2">Cell membrane</location>
        <topology evidence="2">Lipid-anchor</topology>
        <topology evidence="2">GPI-anchor</topology>
    </subcellularLocation>
</comment>
<comment type="similarity">
    <text evidence="3">Belongs to the plant LTP family.</text>
</comment>
<comment type="function">
    <text evidence="1">Plant non-specific lipid-transfer proteins transfer phospholipids as well as galactolipids across membranes. May play a role in wax or cutin deposition in the cell walls of expanding epidermal cells and certain secretory tissues.</text>
</comment>